<evidence type="ECO:0000313" key="2">
    <source>
        <dbReference type="EMBL" id="KDQ55651.1"/>
    </source>
</evidence>
<dbReference type="EMBL" id="KL197724">
    <property type="protein sequence ID" value="KDQ55651.1"/>
    <property type="molecule type" value="Genomic_DNA"/>
</dbReference>
<keyword evidence="3" id="KW-1185">Reference proteome</keyword>
<reference evidence="3" key="1">
    <citation type="journal article" date="2014" name="Proc. Natl. Acad. Sci. U.S.A.">
        <title>Extensive sampling of basidiomycete genomes demonstrates inadequacy of the white-rot/brown-rot paradigm for wood decay fungi.</title>
        <authorList>
            <person name="Riley R."/>
            <person name="Salamov A.A."/>
            <person name="Brown D.W."/>
            <person name="Nagy L.G."/>
            <person name="Floudas D."/>
            <person name="Held B.W."/>
            <person name="Levasseur A."/>
            <person name="Lombard V."/>
            <person name="Morin E."/>
            <person name="Otillar R."/>
            <person name="Lindquist E.A."/>
            <person name="Sun H."/>
            <person name="LaButti K.M."/>
            <person name="Schmutz J."/>
            <person name="Jabbour D."/>
            <person name="Luo H."/>
            <person name="Baker S.E."/>
            <person name="Pisabarro A.G."/>
            <person name="Walton J.D."/>
            <person name="Blanchette R.A."/>
            <person name="Henrissat B."/>
            <person name="Martin F."/>
            <person name="Cullen D."/>
            <person name="Hibbett D.S."/>
            <person name="Grigoriev I.V."/>
        </authorList>
    </citation>
    <scope>NUCLEOTIDE SEQUENCE [LARGE SCALE GENOMIC DNA]</scope>
    <source>
        <strain evidence="3">MUCL 33604</strain>
    </source>
</reference>
<accession>A0A067PZ70</accession>
<organism evidence="2 3">
    <name type="scientific">Jaapia argillacea MUCL 33604</name>
    <dbReference type="NCBI Taxonomy" id="933084"/>
    <lineage>
        <taxon>Eukaryota</taxon>
        <taxon>Fungi</taxon>
        <taxon>Dikarya</taxon>
        <taxon>Basidiomycota</taxon>
        <taxon>Agaricomycotina</taxon>
        <taxon>Agaricomycetes</taxon>
        <taxon>Agaricomycetidae</taxon>
        <taxon>Jaapiales</taxon>
        <taxon>Jaapiaceae</taxon>
        <taxon>Jaapia</taxon>
    </lineage>
</organism>
<dbReference type="PROSITE" id="PS50181">
    <property type="entry name" value="FBOX"/>
    <property type="match status" value="1"/>
</dbReference>
<dbReference type="HOGENOM" id="CLU_054975_0_0_1"/>
<gene>
    <name evidence="2" type="ORF">JAAARDRAFT_208451</name>
</gene>
<protein>
    <recommendedName>
        <fullName evidence="1">F-box domain-containing protein</fullName>
    </recommendedName>
</protein>
<sequence>MGFTDLPRELLPTVLRHLNQKDLANICQLCRKTKDEGERQLYRSLVVARPCPSTDGLLLTLSRVSRISSKVRKLNLTYSPQPRLLHTVMANLTGLETLHLKVSLSLRRMGFSQMLQAFICILCRCSFRLRTLSLRNVTHMTCPAVSEFLSLQIELRDLSIYTDTIFPTSLPTLPLSHLNTLDIGIESVPAFPSSRHISRLRVTFGSSPVADSAIDALGNLRDTVVVLGFERRTSAPTRTPVNHLSRMAHALPNIVVLTMCDDQIYNTIEGRSSASGLHAINDVVDAISKFTRLRAFVWFDTDYIYATPPLLKLLGARAIPDLAQSIFDACPSLLRVTLPAEPSSQFTYSTFTRSSSRDEPLNQTGIRGLQMRSNWNKINFFD</sequence>
<dbReference type="AlphaFoldDB" id="A0A067PZ70"/>
<proteinExistence type="predicted"/>
<evidence type="ECO:0000259" key="1">
    <source>
        <dbReference type="PROSITE" id="PS50181"/>
    </source>
</evidence>
<dbReference type="Pfam" id="PF00646">
    <property type="entry name" value="F-box"/>
    <property type="match status" value="1"/>
</dbReference>
<dbReference type="InterPro" id="IPR036047">
    <property type="entry name" value="F-box-like_dom_sf"/>
</dbReference>
<evidence type="ECO:0000313" key="3">
    <source>
        <dbReference type="Proteomes" id="UP000027265"/>
    </source>
</evidence>
<feature type="domain" description="F-box" evidence="1">
    <location>
        <begin position="1"/>
        <end position="45"/>
    </location>
</feature>
<dbReference type="InterPro" id="IPR001810">
    <property type="entry name" value="F-box_dom"/>
</dbReference>
<dbReference type="InParanoid" id="A0A067PZ70"/>
<dbReference type="SUPFAM" id="SSF52047">
    <property type="entry name" value="RNI-like"/>
    <property type="match status" value="1"/>
</dbReference>
<dbReference type="Proteomes" id="UP000027265">
    <property type="component" value="Unassembled WGS sequence"/>
</dbReference>
<dbReference type="SUPFAM" id="SSF81383">
    <property type="entry name" value="F-box domain"/>
    <property type="match status" value="1"/>
</dbReference>
<name>A0A067PZ70_9AGAM</name>